<comment type="cofactor">
    <cofactor evidence="1">
        <name>FAD</name>
        <dbReference type="ChEBI" id="CHEBI:57692"/>
    </cofactor>
</comment>
<dbReference type="Gene3D" id="3.50.50.60">
    <property type="entry name" value="FAD/NAD(P)-binding domain"/>
    <property type="match status" value="1"/>
</dbReference>
<dbReference type="PANTHER" id="PTHR43400">
    <property type="entry name" value="FUMARATE REDUCTASE"/>
    <property type="match status" value="1"/>
</dbReference>
<comment type="caution">
    <text evidence="6">The sequence shown here is derived from an EMBL/GenBank/DDBJ whole genome shotgun (WGS) entry which is preliminary data.</text>
</comment>
<keyword evidence="3" id="KW-0274">FAD</keyword>
<evidence type="ECO:0000256" key="3">
    <source>
        <dbReference type="ARBA" id="ARBA00022827"/>
    </source>
</evidence>
<dbReference type="SUPFAM" id="SSF56425">
    <property type="entry name" value="Succinate dehydrogenase/fumarate reductase flavoprotein, catalytic domain"/>
    <property type="match status" value="1"/>
</dbReference>
<keyword evidence="2" id="KW-0285">Flavoprotein</keyword>
<dbReference type="PANTHER" id="PTHR43400:SF10">
    <property type="entry name" value="3-OXOSTEROID 1-DEHYDROGENASE"/>
    <property type="match status" value="1"/>
</dbReference>
<dbReference type="Proteomes" id="UP001596189">
    <property type="component" value="Unassembled WGS sequence"/>
</dbReference>
<accession>A0ABW1JG49</accession>
<dbReference type="Gene3D" id="3.90.700.10">
    <property type="entry name" value="Succinate dehydrogenase/fumarate reductase flavoprotein, catalytic domain"/>
    <property type="match status" value="1"/>
</dbReference>
<evidence type="ECO:0000256" key="4">
    <source>
        <dbReference type="ARBA" id="ARBA00023002"/>
    </source>
</evidence>
<evidence type="ECO:0000313" key="6">
    <source>
        <dbReference type="EMBL" id="MFC6008342.1"/>
    </source>
</evidence>
<evidence type="ECO:0000256" key="2">
    <source>
        <dbReference type="ARBA" id="ARBA00022630"/>
    </source>
</evidence>
<dbReference type="InterPro" id="IPR003953">
    <property type="entry name" value="FAD-dep_OxRdtase_2_FAD-bd"/>
</dbReference>
<gene>
    <name evidence="6" type="ORF">ACFQDO_14490</name>
</gene>
<dbReference type="Pfam" id="PF00890">
    <property type="entry name" value="FAD_binding_2"/>
    <property type="match status" value="1"/>
</dbReference>
<organism evidence="6 7">
    <name type="scientific">Angustibacter luteus</name>
    <dbReference type="NCBI Taxonomy" id="658456"/>
    <lineage>
        <taxon>Bacteria</taxon>
        <taxon>Bacillati</taxon>
        <taxon>Actinomycetota</taxon>
        <taxon>Actinomycetes</taxon>
        <taxon>Kineosporiales</taxon>
        <taxon>Kineosporiaceae</taxon>
    </lineage>
</organism>
<proteinExistence type="predicted"/>
<dbReference type="InterPro" id="IPR050315">
    <property type="entry name" value="FAD-oxidoreductase_2"/>
</dbReference>
<name>A0ABW1JG49_9ACTN</name>
<dbReference type="SUPFAM" id="SSF51905">
    <property type="entry name" value="FAD/NAD(P)-binding domain"/>
    <property type="match status" value="1"/>
</dbReference>
<dbReference type="InterPro" id="IPR027477">
    <property type="entry name" value="Succ_DH/fumarate_Rdtase_cat_sf"/>
</dbReference>
<sequence length="456" mass="48073">MTPRYDAVVAGAGLAGLTAAVTLAEHDLDVLLLEKQAEVGGSTVMSGGWFAWSDTEDQHRLGIADSDAIFLEDLRRTGGGHADESLLHAYVELQREADHWSRSRLDTTYDVVKLSAGQSVPRSHHADIRPMMGRLLDLAAASPRVHLQTDTAVTRLERNDAGTVAGVEANGPSGRTRHDGLAGVVLATGGFSRSRDLLTLFAPAQLAAIPHGGLGSTGDGLRLGWRLGADLRDVGWVSGTFGSHPDTTDDEHELLTAFYLGAIIVNRDGQRFVDESLTYKEIGQACLGQPGGLGFEVFDQRVRDRSQPGVPLSDIGYLQDKGHVLQAPTLAALAQEVGIEPDGLAGTVARYNAAIGSREDDQGRDSLCNGVGALDPIDVAPFYGYPARTLMTSTYGGLRVTPSTEVLDVDGEVIAGLHAVGEVSGGFHGASYLTGTALGKALVFGRRAAHQIATAP</sequence>
<dbReference type="RefSeq" id="WP_345714964.1">
    <property type="nucleotide sequence ID" value="NZ_BAABFP010000002.1"/>
</dbReference>
<keyword evidence="4" id="KW-0560">Oxidoreductase</keyword>
<evidence type="ECO:0000259" key="5">
    <source>
        <dbReference type="Pfam" id="PF00890"/>
    </source>
</evidence>
<dbReference type="InterPro" id="IPR036188">
    <property type="entry name" value="FAD/NAD-bd_sf"/>
</dbReference>
<dbReference type="EMBL" id="JBHSRD010000004">
    <property type="protein sequence ID" value="MFC6008342.1"/>
    <property type="molecule type" value="Genomic_DNA"/>
</dbReference>
<feature type="domain" description="FAD-dependent oxidoreductase 2 FAD-binding" evidence="5">
    <location>
        <begin position="6"/>
        <end position="438"/>
    </location>
</feature>
<evidence type="ECO:0000256" key="1">
    <source>
        <dbReference type="ARBA" id="ARBA00001974"/>
    </source>
</evidence>
<keyword evidence="7" id="KW-1185">Reference proteome</keyword>
<reference evidence="7" key="1">
    <citation type="journal article" date="2019" name="Int. J. Syst. Evol. Microbiol.">
        <title>The Global Catalogue of Microorganisms (GCM) 10K type strain sequencing project: providing services to taxonomists for standard genome sequencing and annotation.</title>
        <authorList>
            <consortium name="The Broad Institute Genomics Platform"/>
            <consortium name="The Broad Institute Genome Sequencing Center for Infectious Disease"/>
            <person name="Wu L."/>
            <person name="Ma J."/>
        </authorList>
    </citation>
    <scope>NUCLEOTIDE SEQUENCE [LARGE SCALE GENOMIC DNA]</scope>
    <source>
        <strain evidence="7">KACC 14249</strain>
    </source>
</reference>
<protein>
    <submittedName>
        <fullName evidence="6">FAD-dependent oxidoreductase</fullName>
    </submittedName>
</protein>
<evidence type="ECO:0000313" key="7">
    <source>
        <dbReference type="Proteomes" id="UP001596189"/>
    </source>
</evidence>